<keyword evidence="12" id="KW-0624">Polysaccharide degradation</keyword>
<dbReference type="GO" id="GO:0000272">
    <property type="term" value="P:polysaccharide catabolic process"/>
    <property type="evidence" value="ECO:0007669"/>
    <property type="project" value="UniProtKB-KW"/>
</dbReference>
<comment type="similarity">
    <text evidence="3">Belongs to the glycosyl hydrolase 18 family. Chitinase class V subfamily.</text>
</comment>
<feature type="signal peptide" evidence="16">
    <location>
        <begin position="1"/>
        <end position="21"/>
    </location>
</feature>
<reference evidence="20" key="1">
    <citation type="submission" date="2021-10" db="EMBL/GenBank/DDBJ databases">
        <authorList>
            <person name="Piombo E."/>
        </authorList>
    </citation>
    <scope>NUCLEOTIDE SEQUENCE</scope>
</reference>
<keyword evidence="16" id="KW-0732">Signal</keyword>
<evidence type="ECO:0000256" key="12">
    <source>
        <dbReference type="ARBA" id="ARBA00023326"/>
    </source>
</evidence>
<dbReference type="EMBL" id="CABFNO020001553">
    <property type="protein sequence ID" value="CAG9999988.1"/>
    <property type="molecule type" value="Genomic_DNA"/>
</dbReference>
<dbReference type="Pfam" id="PF00187">
    <property type="entry name" value="Chitin_bind_1"/>
    <property type="match status" value="1"/>
</dbReference>
<evidence type="ECO:0000256" key="13">
    <source>
        <dbReference type="ARBA" id="ARBA00044955"/>
    </source>
</evidence>
<dbReference type="SMART" id="SM00257">
    <property type="entry name" value="LysM"/>
    <property type="match status" value="2"/>
</dbReference>
<keyword evidence="5" id="KW-0964">Secreted</keyword>
<dbReference type="Proteomes" id="UP000754883">
    <property type="component" value="Unassembled WGS sequence"/>
</dbReference>
<dbReference type="InterPro" id="IPR001579">
    <property type="entry name" value="Glyco_hydro_18_chit_AS"/>
</dbReference>
<organism evidence="20 21">
    <name type="scientific">Clonostachys byssicola</name>
    <dbReference type="NCBI Taxonomy" id="160290"/>
    <lineage>
        <taxon>Eukaryota</taxon>
        <taxon>Fungi</taxon>
        <taxon>Dikarya</taxon>
        <taxon>Ascomycota</taxon>
        <taxon>Pezizomycotina</taxon>
        <taxon>Sordariomycetes</taxon>
        <taxon>Hypocreomycetidae</taxon>
        <taxon>Hypocreales</taxon>
        <taxon>Bionectriaceae</taxon>
        <taxon>Clonostachys</taxon>
    </lineage>
</organism>
<dbReference type="InterPro" id="IPR011583">
    <property type="entry name" value="Chitinase_II/V-like_cat"/>
</dbReference>
<keyword evidence="21" id="KW-1185">Reference proteome</keyword>
<dbReference type="PROSITE" id="PS51910">
    <property type="entry name" value="GH18_2"/>
    <property type="match status" value="1"/>
</dbReference>
<accession>A0A9N9YA12</accession>
<dbReference type="PANTHER" id="PTHR47700:SF2">
    <property type="entry name" value="CHITINASE"/>
    <property type="match status" value="1"/>
</dbReference>
<dbReference type="Gene3D" id="3.20.20.80">
    <property type="entry name" value="Glycosidases"/>
    <property type="match status" value="1"/>
</dbReference>
<proteinExistence type="inferred from homology"/>
<dbReference type="InterPro" id="IPR036779">
    <property type="entry name" value="LysM_dom_sf"/>
</dbReference>
<keyword evidence="9" id="KW-0843">Virulence</keyword>
<feature type="disulfide bond" evidence="14">
    <location>
        <begin position="496"/>
        <end position="500"/>
    </location>
</feature>
<evidence type="ECO:0000259" key="18">
    <source>
        <dbReference type="PROSITE" id="PS51782"/>
    </source>
</evidence>
<dbReference type="InterPro" id="IPR017853">
    <property type="entry name" value="GH"/>
</dbReference>
<dbReference type="Gene3D" id="3.10.50.10">
    <property type="match status" value="1"/>
</dbReference>
<feature type="chain" id="PRO_5040511963" description="chitinase" evidence="16">
    <location>
        <begin position="22"/>
        <end position="867"/>
    </location>
</feature>
<name>A0A9N9YA12_9HYPO</name>
<dbReference type="AlphaFoldDB" id="A0A9N9YA12"/>
<dbReference type="SUPFAM" id="SSF54106">
    <property type="entry name" value="LysM domain"/>
    <property type="match status" value="1"/>
</dbReference>
<evidence type="ECO:0000259" key="17">
    <source>
        <dbReference type="PROSITE" id="PS50941"/>
    </source>
</evidence>
<evidence type="ECO:0000256" key="6">
    <source>
        <dbReference type="ARBA" id="ARBA00022669"/>
    </source>
</evidence>
<dbReference type="GO" id="GO:0008061">
    <property type="term" value="F:chitin binding"/>
    <property type="evidence" value="ECO:0007669"/>
    <property type="project" value="UniProtKB-UniRule"/>
</dbReference>
<sequence length="867" mass="93541">MWTSTGLFSAFLLLLPSAVTAQNVLSQFEASKKSSNPCPVACDADIGPVGWTHYHDTERLSVCREPILLDYNLYTGFGQNKSALTIRACTLGDADTKVNYLLETENLGTEVKNKNEAVARSLKRRSDDKSTCGTSTSSSATAKLSWWDGSESVTSDQKADIALAIENLKNNLPQDENKCSERIIFSYVRGALVGMYAGVQLDDQKTASSLLQKFIDEWKGESGSASRKTLEVCDKDRASPNIFGVVADTAGDFATVQSIVRSWTDGNCAPDVDSGKSKEIKDSEISSLSAPSTIKHRALRNLSPRDECRTITVAGGDLCGTLATRCGISLSDFLSYNPGSTFCNTLAPGQRVCCSAGTLPPKPVPQPDGTCATHDVTSGQYCSLIAATYGITVDDLYNFNKKTWAWNGCALNVAQRICVSEGNPPMPAAVEGTICGPTVPGTSKPSNGESLADLNQCPLNACCNAWGYCGTTALYCTLPNTETGNPGTTNPDGTGCISNCGMKLVGNDKPPAQYRKIGYFQGYNKERPCGTMDVEDFDESYTHIHFGFATISSDLQVVIPDSSAEQWAKFKNSTKIKARKVVAFGGYKFSNDPATSGLFRLATLPANRNAFADRVVAFANEHNLDGLDFDWEYPGASDIPGAEPGQADDGLNYFKFLATVRGKLATGKSVSVAAPASYYYLKAFRVSDMASILDYMVYMAYDLHGQWDVGNPDAMDGCPAGNCLRSHVNSTETYNALVMVTKAGMPSDKVVVGVSSYGRSFKMSDFGCRFQQCTFLGDRNTPLAKPGNCTNEAGILSDYEIAQVTKNPLGVKAWYDADSDSDLVAFDGGEWVSHMSKETKARRIEYYQGLNFGGTSDWSVDLQDFST</sequence>
<dbReference type="SUPFAM" id="SSF57016">
    <property type="entry name" value="Plant lectins/antimicrobial peptides"/>
    <property type="match status" value="1"/>
</dbReference>
<evidence type="ECO:0000256" key="5">
    <source>
        <dbReference type="ARBA" id="ARBA00022525"/>
    </source>
</evidence>
<evidence type="ECO:0000256" key="15">
    <source>
        <dbReference type="RuleBase" id="RU000489"/>
    </source>
</evidence>
<dbReference type="Pfam" id="PF00704">
    <property type="entry name" value="Glyco_hydro_18"/>
    <property type="match status" value="1"/>
</dbReference>
<evidence type="ECO:0000256" key="7">
    <source>
        <dbReference type="ARBA" id="ARBA00022801"/>
    </source>
</evidence>
<evidence type="ECO:0000259" key="19">
    <source>
        <dbReference type="PROSITE" id="PS51910"/>
    </source>
</evidence>
<keyword evidence="10" id="KW-0119">Carbohydrate metabolism</keyword>
<dbReference type="CDD" id="cd00118">
    <property type="entry name" value="LysM"/>
    <property type="match status" value="1"/>
</dbReference>
<evidence type="ECO:0000256" key="14">
    <source>
        <dbReference type="PROSITE-ProRule" id="PRU00261"/>
    </source>
</evidence>
<dbReference type="GO" id="GO:0005576">
    <property type="term" value="C:extracellular region"/>
    <property type="evidence" value="ECO:0007669"/>
    <property type="project" value="UniProtKB-SubCell"/>
</dbReference>
<dbReference type="InterPro" id="IPR036861">
    <property type="entry name" value="Endochitinase-like_sf"/>
</dbReference>
<gene>
    <name evidence="20" type="ORF">CBYS24578_00002871</name>
</gene>
<evidence type="ECO:0000256" key="1">
    <source>
        <dbReference type="ARBA" id="ARBA00000822"/>
    </source>
</evidence>
<evidence type="ECO:0000256" key="10">
    <source>
        <dbReference type="ARBA" id="ARBA00023277"/>
    </source>
</evidence>
<comment type="similarity">
    <text evidence="13">Belongs to the secreted LysM effector family.</text>
</comment>
<comment type="caution">
    <text evidence="20">The sequence shown here is derived from an EMBL/GenBank/DDBJ whole genome shotgun (WGS) entry which is preliminary data.</text>
</comment>
<feature type="domain" description="GH18" evidence="19">
    <location>
        <begin position="514"/>
        <end position="867"/>
    </location>
</feature>
<dbReference type="SUPFAM" id="SSF51445">
    <property type="entry name" value="(Trans)glycosidases"/>
    <property type="match status" value="1"/>
</dbReference>
<keyword evidence="14" id="KW-1015">Disulfide bond</keyword>
<dbReference type="CDD" id="cd02878">
    <property type="entry name" value="GH18_zymocin_alpha"/>
    <property type="match status" value="1"/>
</dbReference>
<keyword evidence="6 14" id="KW-0147">Chitin-binding</keyword>
<dbReference type="SUPFAM" id="SSF54556">
    <property type="entry name" value="Chitinase insertion domain"/>
    <property type="match status" value="1"/>
</dbReference>
<feature type="domain" description="LysM" evidence="18">
    <location>
        <begin position="372"/>
        <end position="419"/>
    </location>
</feature>
<evidence type="ECO:0000256" key="16">
    <source>
        <dbReference type="SAM" id="SignalP"/>
    </source>
</evidence>
<dbReference type="InterPro" id="IPR029070">
    <property type="entry name" value="Chitinase_insertion_sf"/>
</dbReference>
<dbReference type="InterPro" id="IPR053214">
    <property type="entry name" value="LysM12-like"/>
</dbReference>
<evidence type="ECO:0000256" key="9">
    <source>
        <dbReference type="ARBA" id="ARBA00023026"/>
    </source>
</evidence>
<evidence type="ECO:0000256" key="11">
    <source>
        <dbReference type="ARBA" id="ARBA00023295"/>
    </source>
</evidence>
<dbReference type="Gene3D" id="3.30.60.10">
    <property type="entry name" value="Endochitinase-like"/>
    <property type="match status" value="1"/>
</dbReference>
<evidence type="ECO:0000256" key="3">
    <source>
        <dbReference type="ARBA" id="ARBA00008682"/>
    </source>
</evidence>
<dbReference type="PROSITE" id="PS51782">
    <property type="entry name" value="LYSM"/>
    <property type="match status" value="2"/>
</dbReference>
<dbReference type="SMART" id="SM00636">
    <property type="entry name" value="Glyco_18"/>
    <property type="match status" value="1"/>
</dbReference>
<dbReference type="GO" id="GO:0006032">
    <property type="term" value="P:chitin catabolic process"/>
    <property type="evidence" value="ECO:0007669"/>
    <property type="project" value="UniProtKB-KW"/>
</dbReference>
<protein>
    <recommendedName>
        <fullName evidence="4">chitinase</fullName>
        <ecNumber evidence="4">3.2.1.14</ecNumber>
    </recommendedName>
</protein>
<keyword evidence="7 15" id="KW-0378">Hydrolase</keyword>
<keyword evidence="8" id="KW-0146">Chitin degradation</keyword>
<dbReference type="InterPro" id="IPR001223">
    <property type="entry name" value="Glyco_hydro18_cat"/>
</dbReference>
<evidence type="ECO:0000313" key="21">
    <source>
        <dbReference type="Proteomes" id="UP000754883"/>
    </source>
</evidence>
<dbReference type="Pfam" id="PF01476">
    <property type="entry name" value="LysM"/>
    <property type="match status" value="2"/>
</dbReference>
<evidence type="ECO:0000313" key="20">
    <source>
        <dbReference type="EMBL" id="CAG9999988.1"/>
    </source>
</evidence>
<dbReference type="CDD" id="cd00035">
    <property type="entry name" value="ChtBD1"/>
    <property type="match status" value="1"/>
</dbReference>
<feature type="domain" description="Chitin-binding type-1" evidence="17">
    <location>
        <begin position="432"/>
        <end position="502"/>
    </location>
</feature>
<evidence type="ECO:0000256" key="8">
    <source>
        <dbReference type="ARBA" id="ARBA00023024"/>
    </source>
</evidence>
<comment type="subcellular location">
    <subcellularLocation>
        <location evidence="2">Secreted</location>
    </subcellularLocation>
</comment>
<dbReference type="PROSITE" id="PS50941">
    <property type="entry name" value="CHIT_BIND_I_2"/>
    <property type="match status" value="1"/>
</dbReference>
<dbReference type="InterPro" id="IPR018392">
    <property type="entry name" value="LysM"/>
</dbReference>
<dbReference type="PROSITE" id="PS01095">
    <property type="entry name" value="GH18_1"/>
    <property type="match status" value="1"/>
</dbReference>
<feature type="disulfide bond" evidence="14">
    <location>
        <begin position="457"/>
        <end position="469"/>
    </location>
</feature>
<dbReference type="EC" id="3.2.1.14" evidence="4"/>
<comment type="caution">
    <text evidence="14">Lacks conserved residue(s) required for the propagation of feature annotation.</text>
</comment>
<evidence type="ECO:0000256" key="4">
    <source>
        <dbReference type="ARBA" id="ARBA00012729"/>
    </source>
</evidence>
<dbReference type="InterPro" id="IPR001002">
    <property type="entry name" value="Chitin-bd_1"/>
</dbReference>
<feature type="domain" description="LysM" evidence="18">
    <location>
        <begin position="309"/>
        <end position="354"/>
    </location>
</feature>
<keyword evidence="11 15" id="KW-0326">Glycosidase</keyword>
<comment type="catalytic activity">
    <reaction evidence="1">
        <text>Random endo-hydrolysis of N-acetyl-beta-D-glucosaminide (1-&gt;4)-beta-linkages in chitin and chitodextrins.</text>
        <dbReference type="EC" id="3.2.1.14"/>
    </reaction>
</comment>
<dbReference type="OrthoDB" id="73875at2759"/>
<feature type="disulfide bond" evidence="14">
    <location>
        <begin position="462"/>
        <end position="476"/>
    </location>
</feature>
<evidence type="ECO:0000256" key="2">
    <source>
        <dbReference type="ARBA" id="ARBA00004613"/>
    </source>
</evidence>
<dbReference type="PANTHER" id="PTHR47700">
    <property type="entry name" value="V CHITINASE, PUTATIVE (AFU_ORTHOLOGUE AFUA_6G13720)-RELATED"/>
    <property type="match status" value="1"/>
</dbReference>
<dbReference type="Gene3D" id="3.10.350.10">
    <property type="entry name" value="LysM domain"/>
    <property type="match status" value="2"/>
</dbReference>
<dbReference type="GO" id="GO:0008843">
    <property type="term" value="F:endochitinase activity"/>
    <property type="evidence" value="ECO:0007669"/>
    <property type="project" value="UniProtKB-EC"/>
</dbReference>